<evidence type="ECO:0000256" key="12">
    <source>
        <dbReference type="PIRSR" id="PIRSR601287-1"/>
    </source>
</evidence>
<evidence type="ECO:0000256" key="10">
    <source>
        <dbReference type="ARBA" id="ARBA00023008"/>
    </source>
</evidence>
<evidence type="ECO:0000256" key="1">
    <source>
        <dbReference type="ARBA" id="ARBA00001960"/>
    </source>
</evidence>
<evidence type="ECO:0000256" key="5">
    <source>
        <dbReference type="ARBA" id="ARBA00011882"/>
    </source>
</evidence>
<dbReference type="AlphaFoldDB" id="A0A938BMH8"/>
<feature type="non-terminal residue" evidence="14">
    <location>
        <position position="229"/>
    </location>
</feature>
<dbReference type="SUPFAM" id="SSF49503">
    <property type="entry name" value="Cupredoxins"/>
    <property type="match status" value="1"/>
</dbReference>
<comment type="cofactor">
    <cofactor evidence="1 12">
        <name>Cu(+)</name>
        <dbReference type="ChEBI" id="CHEBI:49552"/>
    </cofactor>
</comment>
<keyword evidence="9" id="KW-0560">Oxidoreductase</keyword>
<evidence type="ECO:0000256" key="3">
    <source>
        <dbReference type="ARBA" id="ARBA00010609"/>
    </source>
</evidence>
<organism evidence="14 15">
    <name type="scientific">Candidatus Tanganyikabacteria bacterium</name>
    <dbReference type="NCBI Taxonomy" id="2961651"/>
    <lineage>
        <taxon>Bacteria</taxon>
        <taxon>Bacillati</taxon>
        <taxon>Candidatus Sericytochromatia</taxon>
        <taxon>Candidatus Tanganyikabacteria</taxon>
    </lineage>
</organism>
<gene>
    <name evidence="14" type="ORF">FJZ00_14525</name>
</gene>
<comment type="catalytic activity">
    <reaction evidence="11">
        <text>nitric oxide + Fe(III)-[cytochrome c] + H2O = Fe(II)-[cytochrome c] + nitrite + 2 H(+)</text>
        <dbReference type="Rhea" id="RHEA:15233"/>
        <dbReference type="Rhea" id="RHEA-COMP:10350"/>
        <dbReference type="Rhea" id="RHEA-COMP:14399"/>
        <dbReference type="ChEBI" id="CHEBI:15377"/>
        <dbReference type="ChEBI" id="CHEBI:15378"/>
        <dbReference type="ChEBI" id="CHEBI:16301"/>
        <dbReference type="ChEBI" id="CHEBI:16480"/>
        <dbReference type="ChEBI" id="CHEBI:29033"/>
        <dbReference type="ChEBI" id="CHEBI:29034"/>
        <dbReference type="EC" id="1.7.2.1"/>
    </reaction>
</comment>
<feature type="domain" description="Plastocyanin-like" evidence="13">
    <location>
        <begin position="92"/>
        <end position="187"/>
    </location>
</feature>
<comment type="similarity">
    <text evidence="3">Belongs to the multicopper oxidase family.</text>
</comment>
<feature type="binding site" description="type 1 copper site" evidence="12">
    <location>
        <position position="165"/>
    </location>
    <ligand>
        <name>Cu cation</name>
        <dbReference type="ChEBI" id="CHEBI:23378"/>
        <label>1</label>
    </ligand>
</feature>
<feature type="binding site" description="type 1 copper site" evidence="12">
    <location>
        <position position="131"/>
    </location>
    <ligand>
        <name>Cu cation</name>
        <dbReference type="ChEBI" id="CHEBI:23378"/>
        <label>1</label>
    </ligand>
</feature>
<evidence type="ECO:0000256" key="7">
    <source>
        <dbReference type="ARBA" id="ARBA00022723"/>
    </source>
</evidence>
<dbReference type="GO" id="GO:0050421">
    <property type="term" value="F:nitrite reductase (NO-forming) activity"/>
    <property type="evidence" value="ECO:0007669"/>
    <property type="project" value="UniProtKB-EC"/>
</dbReference>
<dbReference type="EMBL" id="VGJX01000991">
    <property type="protein sequence ID" value="MBM3276366.1"/>
    <property type="molecule type" value="Genomic_DNA"/>
</dbReference>
<dbReference type="GO" id="GO:0005507">
    <property type="term" value="F:copper ion binding"/>
    <property type="evidence" value="ECO:0007669"/>
    <property type="project" value="InterPro"/>
</dbReference>
<dbReference type="Gene3D" id="2.60.40.420">
    <property type="entry name" value="Cupredoxins - blue copper proteins"/>
    <property type="match status" value="1"/>
</dbReference>
<evidence type="ECO:0000256" key="2">
    <source>
        <dbReference type="ARBA" id="ARBA00001973"/>
    </source>
</evidence>
<feature type="binding site" description="type 1 copper site" evidence="12">
    <location>
        <position position="174"/>
    </location>
    <ligand>
        <name>Cu cation</name>
        <dbReference type="ChEBI" id="CHEBI:23378"/>
        <label>1</label>
    </ligand>
</feature>
<evidence type="ECO:0000256" key="11">
    <source>
        <dbReference type="ARBA" id="ARBA00049340"/>
    </source>
</evidence>
<evidence type="ECO:0000313" key="14">
    <source>
        <dbReference type="EMBL" id="MBM3276366.1"/>
    </source>
</evidence>
<accession>A0A938BMH8</accession>
<reference evidence="14 15" key="1">
    <citation type="submission" date="2019-03" db="EMBL/GenBank/DDBJ databases">
        <title>Lake Tanganyika Metagenome-Assembled Genomes (MAGs).</title>
        <authorList>
            <person name="Tran P."/>
        </authorList>
    </citation>
    <scope>NUCLEOTIDE SEQUENCE [LARGE SCALE GENOMIC DNA]</scope>
    <source>
        <strain evidence="14">K_DeepCast_65m_m2_236</strain>
    </source>
</reference>
<evidence type="ECO:0000256" key="8">
    <source>
        <dbReference type="ARBA" id="ARBA00022737"/>
    </source>
</evidence>
<evidence type="ECO:0000256" key="6">
    <source>
        <dbReference type="ARBA" id="ARBA00017290"/>
    </source>
</evidence>
<dbReference type="Proteomes" id="UP000703893">
    <property type="component" value="Unassembled WGS sequence"/>
</dbReference>
<comment type="subunit">
    <text evidence="4">Homotrimer.</text>
</comment>
<dbReference type="InterPro" id="IPR045087">
    <property type="entry name" value="Cu-oxidase_fam"/>
</dbReference>
<evidence type="ECO:0000259" key="13">
    <source>
        <dbReference type="Pfam" id="PF07732"/>
    </source>
</evidence>
<dbReference type="InterPro" id="IPR001287">
    <property type="entry name" value="NO2-reductase_Cu"/>
</dbReference>
<comment type="cofactor">
    <cofactor evidence="2 12">
        <name>Cu(2+)</name>
        <dbReference type="ChEBI" id="CHEBI:29036"/>
    </cofactor>
</comment>
<dbReference type="PRINTS" id="PR00695">
    <property type="entry name" value="CUNO2RDTASE"/>
</dbReference>
<feature type="binding site" description="type 1 copper site" evidence="12">
    <location>
        <position position="166"/>
    </location>
    <ligand>
        <name>Cu cation</name>
        <dbReference type="ChEBI" id="CHEBI:23378"/>
        <label>1</label>
    </ligand>
</feature>
<keyword evidence="10 12" id="KW-0186">Copper</keyword>
<evidence type="ECO:0000256" key="9">
    <source>
        <dbReference type="ARBA" id="ARBA00023002"/>
    </source>
</evidence>
<evidence type="ECO:0000313" key="15">
    <source>
        <dbReference type="Proteomes" id="UP000703893"/>
    </source>
</evidence>
<dbReference type="InterPro" id="IPR011707">
    <property type="entry name" value="Cu-oxidase-like_N"/>
</dbReference>
<keyword evidence="7 12" id="KW-0479">Metal-binding</keyword>
<name>A0A938BMH8_9BACT</name>
<sequence length="229" mass="24730">MIGAGLALGSGAVAWWQRRSTSGPPALPDRVANPNAALRRYGHGAMPPESLGPLSLDSVTYLPPAPPPSRGPRVYTLDVLESRHPVSVDQAIDAWTFGGGLPGPVLRGYDGDRLEITLRNRTRRPHNLHFHGRHDVDADGWEPVAPGGETVYRLEAGPPGLHPYHCDFTPTEDHIGAGLYGLLVVDPVRRRPKAREIALVLGGFDVDGDGRSELFGWNGVAGYYAKFPI</sequence>
<proteinExistence type="inferred from homology"/>
<protein>
    <recommendedName>
        <fullName evidence="6">Copper-containing nitrite reductase</fullName>
        <ecNumber evidence="5">1.7.2.1</ecNumber>
    </recommendedName>
</protein>
<evidence type="ECO:0000256" key="4">
    <source>
        <dbReference type="ARBA" id="ARBA00011233"/>
    </source>
</evidence>
<dbReference type="EC" id="1.7.2.1" evidence="5"/>
<dbReference type="PANTHER" id="PTHR11709">
    <property type="entry name" value="MULTI-COPPER OXIDASE"/>
    <property type="match status" value="1"/>
</dbReference>
<dbReference type="PANTHER" id="PTHR11709:SF394">
    <property type="entry name" value="FI03373P-RELATED"/>
    <property type="match status" value="1"/>
</dbReference>
<keyword evidence="8" id="KW-0677">Repeat</keyword>
<dbReference type="InterPro" id="IPR008972">
    <property type="entry name" value="Cupredoxin"/>
</dbReference>
<dbReference type="Pfam" id="PF07732">
    <property type="entry name" value="Cu-oxidase_3"/>
    <property type="match status" value="1"/>
</dbReference>
<feature type="binding site" description="type 1 copper site" evidence="12">
    <location>
        <position position="126"/>
    </location>
    <ligand>
        <name>Cu cation</name>
        <dbReference type="ChEBI" id="CHEBI:23378"/>
        <label>1</label>
    </ligand>
</feature>
<comment type="caution">
    <text evidence="14">The sequence shown here is derived from an EMBL/GenBank/DDBJ whole genome shotgun (WGS) entry which is preliminary data.</text>
</comment>